<accession>A0A512C444</accession>
<evidence type="ECO:0000313" key="2">
    <source>
        <dbReference type="Proteomes" id="UP000321085"/>
    </source>
</evidence>
<sequence length="50" mass="5681">MSYNEFGKHFCALNKSAQESSDFPLRLSWVAEWFNARRSKCGIQAIVSAV</sequence>
<name>A0A512C444_9HYPH</name>
<dbReference type="AlphaFoldDB" id="A0A512C444"/>
<organism evidence="1 2">
    <name type="scientific">Microvirga aerophila</name>
    <dbReference type="NCBI Taxonomy" id="670291"/>
    <lineage>
        <taxon>Bacteria</taxon>
        <taxon>Pseudomonadati</taxon>
        <taxon>Pseudomonadota</taxon>
        <taxon>Alphaproteobacteria</taxon>
        <taxon>Hyphomicrobiales</taxon>
        <taxon>Methylobacteriaceae</taxon>
        <taxon>Microvirga</taxon>
    </lineage>
</organism>
<reference evidence="1 2" key="1">
    <citation type="submission" date="2019-07" db="EMBL/GenBank/DDBJ databases">
        <title>Whole genome shotgun sequence of Microvirga aerophila NBRC 106136.</title>
        <authorList>
            <person name="Hosoyama A."/>
            <person name="Uohara A."/>
            <person name="Ohji S."/>
            <person name="Ichikawa N."/>
        </authorList>
    </citation>
    <scope>NUCLEOTIDE SEQUENCE [LARGE SCALE GENOMIC DNA]</scope>
    <source>
        <strain evidence="1 2">NBRC 106136</strain>
    </source>
</reference>
<dbReference type="EMBL" id="BJYU01000290">
    <property type="protein sequence ID" value="GEO18991.1"/>
    <property type="molecule type" value="Genomic_DNA"/>
</dbReference>
<protein>
    <submittedName>
        <fullName evidence="1">Uncharacterized protein</fullName>
    </submittedName>
</protein>
<proteinExistence type="predicted"/>
<comment type="caution">
    <text evidence="1">The sequence shown here is derived from an EMBL/GenBank/DDBJ whole genome shotgun (WGS) entry which is preliminary data.</text>
</comment>
<keyword evidence="2" id="KW-1185">Reference proteome</keyword>
<evidence type="ECO:0000313" key="1">
    <source>
        <dbReference type="EMBL" id="GEO18991.1"/>
    </source>
</evidence>
<gene>
    <name evidence="1" type="ORF">MAE02_66870</name>
</gene>
<dbReference type="Proteomes" id="UP000321085">
    <property type="component" value="Unassembled WGS sequence"/>
</dbReference>